<reference evidence="1 2" key="1">
    <citation type="submission" date="2023-03" db="EMBL/GenBank/DDBJ databases">
        <title>High-quality genome of Scylla paramamosain provides insights in environmental adaptation.</title>
        <authorList>
            <person name="Zhang L."/>
        </authorList>
    </citation>
    <scope>NUCLEOTIDE SEQUENCE [LARGE SCALE GENOMIC DNA]</scope>
    <source>
        <strain evidence="1">LZ_2023a</strain>
        <tissue evidence="1">Muscle</tissue>
    </source>
</reference>
<evidence type="ECO:0000313" key="2">
    <source>
        <dbReference type="Proteomes" id="UP001487740"/>
    </source>
</evidence>
<proteinExistence type="predicted"/>
<dbReference type="EMBL" id="JARAKH010000021">
    <property type="protein sequence ID" value="KAK8393418.1"/>
    <property type="molecule type" value="Genomic_DNA"/>
</dbReference>
<accession>A0AAW0U050</accession>
<organism evidence="1 2">
    <name type="scientific">Scylla paramamosain</name>
    <name type="common">Mud crab</name>
    <dbReference type="NCBI Taxonomy" id="85552"/>
    <lineage>
        <taxon>Eukaryota</taxon>
        <taxon>Metazoa</taxon>
        <taxon>Ecdysozoa</taxon>
        <taxon>Arthropoda</taxon>
        <taxon>Crustacea</taxon>
        <taxon>Multicrustacea</taxon>
        <taxon>Malacostraca</taxon>
        <taxon>Eumalacostraca</taxon>
        <taxon>Eucarida</taxon>
        <taxon>Decapoda</taxon>
        <taxon>Pleocyemata</taxon>
        <taxon>Brachyura</taxon>
        <taxon>Eubrachyura</taxon>
        <taxon>Portunoidea</taxon>
        <taxon>Portunidae</taxon>
        <taxon>Portuninae</taxon>
        <taxon>Scylla</taxon>
    </lineage>
</organism>
<protein>
    <submittedName>
        <fullName evidence="1">Uncharacterized protein</fullName>
    </submittedName>
</protein>
<keyword evidence="2" id="KW-1185">Reference proteome</keyword>
<sequence>MWQLLRFPVTPSLCPRPSFLSCRLASNFPDTSSVRSGITLSGICGIWNRLRILSARSNTVPNPAPFEQFDQVQLFKDVGYSAHENRKRMDLSAGSCLLWNHFAVEILVWTARLVQLGMSVLP</sequence>
<gene>
    <name evidence="1" type="ORF">O3P69_013421</name>
</gene>
<evidence type="ECO:0000313" key="1">
    <source>
        <dbReference type="EMBL" id="KAK8393418.1"/>
    </source>
</evidence>
<dbReference type="AlphaFoldDB" id="A0AAW0U050"/>
<comment type="caution">
    <text evidence="1">The sequence shown here is derived from an EMBL/GenBank/DDBJ whole genome shotgun (WGS) entry which is preliminary data.</text>
</comment>
<name>A0AAW0U050_SCYPA</name>
<dbReference type="Proteomes" id="UP001487740">
    <property type="component" value="Unassembled WGS sequence"/>
</dbReference>